<dbReference type="GO" id="GO:0022857">
    <property type="term" value="F:transmembrane transporter activity"/>
    <property type="evidence" value="ECO:0007669"/>
    <property type="project" value="InterPro"/>
</dbReference>
<evidence type="ECO:0000256" key="3">
    <source>
        <dbReference type="ARBA" id="ARBA00022692"/>
    </source>
</evidence>
<feature type="transmembrane region" description="Helical" evidence="8">
    <location>
        <begin position="819"/>
        <end position="837"/>
    </location>
</feature>
<feature type="transmembrane region" description="Helical" evidence="8">
    <location>
        <begin position="858"/>
        <end position="881"/>
    </location>
</feature>
<evidence type="ECO:0000256" key="4">
    <source>
        <dbReference type="ARBA" id="ARBA00022989"/>
    </source>
</evidence>
<sequence length="1116" mass="123561">MTREVWFELVDIEGNALTDRVKELADTANVADLRDAVFARMSPALPEKFVAAYLTVFKNRAATKALGEDELIGSSGGSKQDALIVISMSGTLVASLSTFATSSRIFPEWFYARKESLEIFKVFKALMEAKLNVVFVGTPGVGKSTLVVLFAFYLALIQKKRVVLFRKQKGKGVSMLYLDAENKRYWRKEEVGISDIELVENRDFELCLDGLAYDDVRDHFGTLARFRMLATSVQYPMKDDDTPVLRRCLVPFWSLSDLRAVGAHVQWTEQQIKDRYFSSGGNLRDFLSEREIVESSIDQTVKSIEPVDAALFNTQYRDPSDRQVDRLRMTGIRANDHRELNKFLYSKHWVYVITSEYALRQLGNIVKPSYYEELWSKGCMLGDDGLMDIAFENYVHTLARNGMKIELRVRACRDVFCCLLFVVYWIGMIVVAIVALQTGQPLSLIYGKDYNGNVCGEGNYSNARFTTYPRLNEDLLVAAAKGVSPANAKFFGVCVESCPMAGSKLCTYGNETCWVVAQDTEAAFFRCLPVASTNETILEEICIDPEGADPACTVDLFEAGKCDIVCNTKRAHKEVWEVEATGGTSPLLSQLQGNLQVLGRFLNDMYAARSVVLLFGGLGALILGILWLIVLQFFAGCVVWLTCSLVLIGLVLLSLFCSVRSDLISSEQLGGLSFMNATTIDTTALAVTSDENTKLQFKAAAYVSWVVTGIVFLLLIAMRKRLKIAIAIIRESSKAIQKLPMLLIWPVVPTAFFVGLVIYCVAVAAYLLSSDDLTSAVKESAATFNVTTELSAAEELPAKKLQQVLLAFHVFGFLWTNQLLQAISICVIAGSVAQFYWTPPSDNGKRTLEARFPIARALGYTLRFSLGSLCFGSFIIAFVQFLRIMLEYLDRNTKQIQQSNRMVRVALLSVKCCLWCFEKCIKFLSKNAYILIAMKGSSFCAASARSFKLIFKNMARVAVVNSISFFLLFLIKLTVTLAVGLAVFALLSKSSSLSLSADQLSLLGGETVTSPLAPVVVACVLAWLVASAFVNVYDAAIDTILLCFCEDTELHGDTSSEFMSKELQRIMGGDAPNREGKEGKPQLIQVAPRGEGKSTSPPGSPARFETPVERMEETDI</sequence>
<organism evidence="9 10">
    <name type="scientific">Phytophthora fragariae</name>
    <dbReference type="NCBI Taxonomy" id="53985"/>
    <lineage>
        <taxon>Eukaryota</taxon>
        <taxon>Sar</taxon>
        <taxon>Stramenopiles</taxon>
        <taxon>Oomycota</taxon>
        <taxon>Peronosporomycetes</taxon>
        <taxon>Peronosporales</taxon>
        <taxon>Peronosporaceae</taxon>
        <taxon>Phytophthora</taxon>
    </lineage>
</organism>
<feature type="region of interest" description="Disordered" evidence="7">
    <location>
        <begin position="1068"/>
        <end position="1116"/>
    </location>
</feature>
<protein>
    <submittedName>
        <fullName evidence="9">Uncharacterized protein</fullName>
    </submittedName>
</protein>
<keyword evidence="6" id="KW-0325">Glycoprotein</keyword>
<dbReference type="AlphaFoldDB" id="A0A6G0SDS1"/>
<evidence type="ECO:0000256" key="1">
    <source>
        <dbReference type="ARBA" id="ARBA00004141"/>
    </source>
</evidence>
<evidence type="ECO:0000256" key="5">
    <source>
        <dbReference type="ARBA" id="ARBA00023136"/>
    </source>
</evidence>
<dbReference type="PANTHER" id="PTHR12385:SF14">
    <property type="entry name" value="CHOLINE TRANSPORTER-LIKE 2"/>
    <property type="match status" value="1"/>
</dbReference>
<keyword evidence="5 8" id="KW-0472">Membrane</keyword>
<feature type="transmembrane region" description="Helical" evidence="8">
    <location>
        <begin position="699"/>
        <end position="718"/>
    </location>
</feature>
<dbReference type="InterPro" id="IPR007603">
    <property type="entry name" value="Choline_transptr-like"/>
</dbReference>
<comment type="subcellular location">
    <subcellularLocation>
        <location evidence="1">Membrane</location>
        <topology evidence="1">Multi-pass membrane protein</topology>
    </subcellularLocation>
</comment>
<accession>A0A6G0SDS1</accession>
<gene>
    <name evidence="9" type="ORF">PF008_g3841</name>
</gene>
<reference evidence="9 10" key="1">
    <citation type="submission" date="2018-09" db="EMBL/GenBank/DDBJ databases">
        <title>Genomic investigation of the strawberry pathogen Phytophthora fragariae indicates pathogenicity is determined by transcriptional variation in three key races.</title>
        <authorList>
            <person name="Adams T.M."/>
            <person name="Armitage A.D."/>
            <person name="Sobczyk M.K."/>
            <person name="Bates H.J."/>
            <person name="Dunwell J.M."/>
            <person name="Nellist C.F."/>
            <person name="Harrison R.J."/>
        </authorList>
    </citation>
    <scope>NUCLEOTIDE SEQUENCE [LARGE SCALE GENOMIC DNA]</scope>
    <source>
        <strain evidence="9 10">NOV-77</strain>
    </source>
</reference>
<keyword evidence="3 8" id="KW-0812">Transmembrane</keyword>
<evidence type="ECO:0000256" key="2">
    <source>
        <dbReference type="ARBA" id="ARBA00007168"/>
    </source>
</evidence>
<evidence type="ECO:0000313" key="9">
    <source>
        <dbReference type="EMBL" id="KAE9355935.1"/>
    </source>
</evidence>
<evidence type="ECO:0000256" key="6">
    <source>
        <dbReference type="ARBA" id="ARBA00023180"/>
    </source>
</evidence>
<feature type="transmembrane region" description="Helical" evidence="8">
    <location>
        <begin position="963"/>
        <end position="987"/>
    </location>
</feature>
<comment type="similarity">
    <text evidence="2">Belongs to the CTL (choline transporter-like) family.</text>
</comment>
<proteinExistence type="inferred from homology"/>
<feature type="transmembrane region" description="Helical" evidence="8">
    <location>
        <begin position="637"/>
        <end position="656"/>
    </location>
</feature>
<comment type="caution">
    <text evidence="9">The sequence shown here is derived from an EMBL/GenBank/DDBJ whole genome shotgun (WGS) entry which is preliminary data.</text>
</comment>
<dbReference type="InterPro" id="IPR027417">
    <property type="entry name" value="P-loop_NTPase"/>
</dbReference>
<feature type="transmembrane region" description="Helical" evidence="8">
    <location>
        <begin position="606"/>
        <end position="630"/>
    </location>
</feature>
<dbReference type="PANTHER" id="PTHR12385">
    <property type="entry name" value="CHOLINE TRANSPORTER-LIKE (SLC FAMILY 44)"/>
    <property type="match status" value="1"/>
</dbReference>
<feature type="transmembrane region" description="Helical" evidence="8">
    <location>
        <begin position="739"/>
        <end position="768"/>
    </location>
</feature>
<dbReference type="GO" id="GO:0016020">
    <property type="term" value="C:membrane"/>
    <property type="evidence" value="ECO:0007669"/>
    <property type="project" value="UniProtKB-SubCell"/>
</dbReference>
<dbReference type="SUPFAM" id="SSF52540">
    <property type="entry name" value="P-loop containing nucleoside triphosphate hydrolases"/>
    <property type="match status" value="1"/>
</dbReference>
<dbReference type="EMBL" id="QXFY01000123">
    <property type="protein sequence ID" value="KAE9355935.1"/>
    <property type="molecule type" value="Genomic_DNA"/>
</dbReference>
<evidence type="ECO:0000256" key="8">
    <source>
        <dbReference type="SAM" id="Phobius"/>
    </source>
</evidence>
<feature type="transmembrane region" description="Helical" evidence="8">
    <location>
        <begin position="133"/>
        <end position="157"/>
    </location>
</feature>
<feature type="transmembrane region" description="Helical" evidence="8">
    <location>
        <begin position="1008"/>
        <end position="1033"/>
    </location>
</feature>
<dbReference type="Proteomes" id="UP000486351">
    <property type="component" value="Unassembled WGS sequence"/>
</dbReference>
<feature type="transmembrane region" description="Helical" evidence="8">
    <location>
        <begin position="929"/>
        <end position="951"/>
    </location>
</feature>
<name>A0A6G0SDS1_9STRA</name>
<evidence type="ECO:0000313" key="10">
    <source>
        <dbReference type="Proteomes" id="UP000486351"/>
    </source>
</evidence>
<feature type="transmembrane region" description="Helical" evidence="8">
    <location>
        <begin position="415"/>
        <end position="436"/>
    </location>
</feature>
<dbReference type="Pfam" id="PF04515">
    <property type="entry name" value="Choline_transpo"/>
    <property type="match status" value="1"/>
</dbReference>
<feature type="compositionally biased region" description="Basic and acidic residues" evidence="7">
    <location>
        <begin position="1106"/>
        <end position="1116"/>
    </location>
</feature>
<evidence type="ECO:0000256" key="7">
    <source>
        <dbReference type="SAM" id="MobiDB-lite"/>
    </source>
</evidence>
<keyword evidence="4 8" id="KW-1133">Transmembrane helix</keyword>